<dbReference type="InterPro" id="IPR005079">
    <property type="entry name" value="Peptidase_C45_hydrolase"/>
</dbReference>
<dbReference type="AlphaFoldDB" id="A0A644XE69"/>
<dbReference type="Pfam" id="PF03417">
    <property type="entry name" value="AAT"/>
    <property type="match status" value="1"/>
</dbReference>
<dbReference type="PANTHER" id="PTHR34180">
    <property type="entry name" value="PEPTIDASE C45"/>
    <property type="match status" value="1"/>
</dbReference>
<sequence>MYHGRFKGTHYDAGYKWGKLLFDHGKTLEHCPTFTPDDEMREFARRCKAEYRKYYPELLDEIQGIADGQQLPVETLESILFPMYSMRFENHCTCFAFSNADEIVFARNSDFLVSIEKLYMNCLYALDGAYAFNGNTTAYVEMEDGVNEHGLASGLCFVYPKVNKPGFNAGMLIRYILEKCKTTDEAISALKSLPIASSQTITLADRSGDIAVVECNAEKLVVIRPQPDRNFVAAANCFVSNEMLPYRNTEVDDWRADERYRTAREALANNPKKLSVEFAEDILAGKHGFMCQYERKTNADTVWSVVYDLKRKQIWRAEGNPARKAFKEDTRMKL</sequence>
<evidence type="ECO:0000313" key="2">
    <source>
        <dbReference type="EMBL" id="MPM14068.1"/>
    </source>
</evidence>
<comment type="caution">
    <text evidence="2">The sequence shown here is derived from an EMBL/GenBank/DDBJ whole genome shotgun (WGS) entry which is preliminary data.</text>
</comment>
<accession>A0A644XE69</accession>
<proteinExistence type="predicted"/>
<gene>
    <name evidence="2" type="ORF">SDC9_60428</name>
</gene>
<evidence type="ECO:0000259" key="1">
    <source>
        <dbReference type="Pfam" id="PF03417"/>
    </source>
</evidence>
<organism evidence="2">
    <name type="scientific">bioreactor metagenome</name>
    <dbReference type="NCBI Taxonomy" id="1076179"/>
    <lineage>
        <taxon>unclassified sequences</taxon>
        <taxon>metagenomes</taxon>
        <taxon>ecological metagenomes</taxon>
    </lineage>
</organism>
<name>A0A644XE69_9ZZZZ</name>
<dbReference type="CDD" id="cd01935">
    <property type="entry name" value="Ntn_CGH_like"/>
    <property type="match status" value="1"/>
</dbReference>
<dbReference type="SUPFAM" id="SSF56235">
    <property type="entry name" value="N-terminal nucleophile aminohydrolases (Ntn hydrolases)"/>
    <property type="match status" value="1"/>
</dbReference>
<dbReference type="InterPro" id="IPR029055">
    <property type="entry name" value="Ntn_hydrolases_N"/>
</dbReference>
<feature type="domain" description="Peptidase C45 hydrolase" evidence="1">
    <location>
        <begin position="102"/>
        <end position="322"/>
    </location>
</feature>
<dbReference type="InterPro" id="IPR047801">
    <property type="entry name" value="Peptidase_C45"/>
</dbReference>
<dbReference type="NCBIfam" id="NF040521">
    <property type="entry name" value="C45_proenzyme"/>
    <property type="match status" value="1"/>
</dbReference>
<reference evidence="2" key="1">
    <citation type="submission" date="2019-08" db="EMBL/GenBank/DDBJ databases">
        <authorList>
            <person name="Kucharzyk K."/>
            <person name="Murdoch R.W."/>
            <person name="Higgins S."/>
            <person name="Loffler F."/>
        </authorList>
    </citation>
    <scope>NUCLEOTIDE SEQUENCE</scope>
</reference>
<dbReference type="PANTHER" id="PTHR34180:SF1">
    <property type="entry name" value="BETA-ALANYL-DOPAMINE_CARCININE HYDROLASE"/>
    <property type="match status" value="1"/>
</dbReference>
<protein>
    <recommendedName>
        <fullName evidence="1">Peptidase C45 hydrolase domain-containing protein</fullName>
    </recommendedName>
</protein>
<dbReference type="InterPro" id="IPR047794">
    <property type="entry name" value="C45_proenzyme-like"/>
</dbReference>
<dbReference type="EMBL" id="VSSQ01002219">
    <property type="protein sequence ID" value="MPM14068.1"/>
    <property type="molecule type" value="Genomic_DNA"/>
</dbReference>
<dbReference type="Gene3D" id="3.60.60.10">
    <property type="entry name" value="Penicillin V Acylase, Chain A"/>
    <property type="match status" value="1"/>
</dbReference>
<dbReference type="Gene3D" id="1.10.10.2120">
    <property type="match status" value="1"/>
</dbReference>